<keyword evidence="2" id="KW-0472">Membrane</keyword>
<dbReference type="Proteomes" id="UP000037510">
    <property type="component" value="Unassembled WGS sequence"/>
</dbReference>
<accession>A0A0L7KN92</accession>
<keyword evidence="4" id="KW-1185">Reference proteome</keyword>
<dbReference type="GO" id="GO:0072546">
    <property type="term" value="C:EMC complex"/>
    <property type="evidence" value="ECO:0007669"/>
    <property type="project" value="UniProtKB-UniRule"/>
</dbReference>
<sequence length="135" mass="15765">MSFNYEEISHSEAKDLLRQWREGNERRKHLVLEQIIYAALDCHSYGVAYACIAVLSKEFPGSLRVMRFMSDVEAWQELCGLYLRVGNYSRAAFCAEDSKRVEVWKLCQWTQSRANRKQHDEMPLTQMLLSLAIAE</sequence>
<dbReference type="PANTHER" id="PTHR12760">
    <property type="entry name" value="TETRATRICOPEPTIDE REPEAT PROTEIN"/>
    <property type="match status" value="1"/>
</dbReference>
<comment type="subunit">
    <text evidence="2">Component of the ER membrane protein complex (EMC).</text>
</comment>
<gene>
    <name evidence="3" type="ORF">OBRU01_24012</name>
</gene>
<evidence type="ECO:0000313" key="4">
    <source>
        <dbReference type="Proteomes" id="UP000037510"/>
    </source>
</evidence>
<comment type="caution">
    <text evidence="3">The sequence shown here is derived from an EMBL/GenBank/DDBJ whole genome shotgun (WGS) entry which is preliminary data.</text>
</comment>
<comment type="function">
    <text evidence="2">Part of the endoplasmic reticulum membrane protein complex (EMC) that enables the energy-independent insertion into endoplasmic reticulum membranes of newly synthesized membrane proteins.</text>
</comment>
<name>A0A0L7KN92_OPEBR</name>
<keyword evidence="1" id="KW-0802">TPR repeat</keyword>
<comment type="similarity">
    <text evidence="2">Belongs to the EMC2 family.</text>
</comment>
<reference evidence="3 4" key="1">
    <citation type="journal article" date="2015" name="Genome Biol. Evol.">
        <title>The genome of winter moth (Operophtera brumata) provides a genomic perspective on sexual dimorphism and phenology.</title>
        <authorList>
            <person name="Derks M.F."/>
            <person name="Smit S."/>
            <person name="Salis L."/>
            <person name="Schijlen E."/>
            <person name="Bossers A."/>
            <person name="Mateman C."/>
            <person name="Pijl A.S."/>
            <person name="de Ridder D."/>
            <person name="Groenen M.A."/>
            <person name="Visser M.E."/>
            <person name="Megens H.J."/>
        </authorList>
    </citation>
    <scope>NUCLEOTIDE SEQUENCE [LARGE SCALE GENOMIC DNA]</scope>
    <source>
        <strain evidence="3">WM2013NL</strain>
        <tissue evidence="3">Head and thorax</tissue>
    </source>
</reference>
<keyword evidence="2" id="KW-0256">Endoplasmic reticulum</keyword>
<comment type="subcellular location">
    <subcellularLocation>
        <location evidence="2">Endoplasmic reticulum membrane</location>
        <topology evidence="2">Peripheral membrane protein</topology>
        <orientation evidence="2">Cytoplasmic side</orientation>
    </subcellularLocation>
</comment>
<organism evidence="3 4">
    <name type="scientific">Operophtera brumata</name>
    <name type="common">Winter moth</name>
    <name type="synonym">Phalaena brumata</name>
    <dbReference type="NCBI Taxonomy" id="104452"/>
    <lineage>
        <taxon>Eukaryota</taxon>
        <taxon>Metazoa</taxon>
        <taxon>Ecdysozoa</taxon>
        <taxon>Arthropoda</taxon>
        <taxon>Hexapoda</taxon>
        <taxon>Insecta</taxon>
        <taxon>Pterygota</taxon>
        <taxon>Neoptera</taxon>
        <taxon>Endopterygota</taxon>
        <taxon>Lepidoptera</taxon>
        <taxon>Glossata</taxon>
        <taxon>Ditrysia</taxon>
        <taxon>Geometroidea</taxon>
        <taxon>Geometridae</taxon>
        <taxon>Larentiinae</taxon>
        <taxon>Operophtera</taxon>
    </lineage>
</organism>
<proteinExistence type="inferred from homology"/>
<dbReference type="AlphaFoldDB" id="A0A0L7KN92"/>
<evidence type="ECO:0000256" key="1">
    <source>
        <dbReference type="ARBA" id="ARBA00022803"/>
    </source>
</evidence>
<dbReference type="EMBL" id="JTDY01008389">
    <property type="protein sequence ID" value="KOB64590.1"/>
    <property type="molecule type" value="Genomic_DNA"/>
</dbReference>
<dbReference type="InterPro" id="IPR039856">
    <property type="entry name" value="EMC2-like"/>
</dbReference>
<dbReference type="STRING" id="104452.A0A0L7KN92"/>
<protein>
    <recommendedName>
        <fullName evidence="2">ER membrane protein complex subunit 2</fullName>
    </recommendedName>
</protein>
<evidence type="ECO:0000256" key="2">
    <source>
        <dbReference type="RuleBase" id="RU367091"/>
    </source>
</evidence>
<evidence type="ECO:0000313" key="3">
    <source>
        <dbReference type="EMBL" id="KOB64590.1"/>
    </source>
</evidence>